<feature type="region of interest" description="Disordered" evidence="1">
    <location>
        <begin position="659"/>
        <end position="701"/>
    </location>
</feature>
<protein>
    <submittedName>
        <fullName evidence="2">Uncharacterized protein</fullName>
    </submittedName>
</protein>
<feature type="non-terminal residue" evidence="2">
    <location>
        <position position="1069"/>
    </location>
</feature>
<comment type="caution">
    <text evidence="2">The sequence shown here is derived from an EMBL/GenBank/DDBJ whole genome shotgun (WGS) entry which is preliminary data.</text>
</comment>
<sequence length="1069" mass="120324">MRRTIWVQLASRKMFHFANGSASDSKLVVWKIPIYLKGFYGEVYSAEVPDGTTPLLLSIASMSALDMVIRLKDQVVEVHTLGIRLPLMTTKTNHLAIFVAFDADETQQPTKLHEPRAVSEKEDLLVYYNEELCFSVLADLPLPPEEPCFSSSKAAPCLVPRTIKTGDPCGQLSKRRVQELAASVQHIREQDVRTWAALKRRYTRAEQHATVDFQNTVVFEPFGGNFGVTRLAAAEFGWTNSQPLDLLDGYDLLSSRGEGLLWTVLHERKPYLVLIAFDCRIWSLLTNLSPSRNWEQLRSTLDRRTLMLIARICFFQHFQGRYLENPLGSMAWVWQGILKRLMSITKFCAGDQCRYGLKDRENRCPIQKPTGVASSNLSRDFEDLLQRTLDMMIEQGVGEWLRIHVEDELGREWAAHESAHAEVTLILASRTARRMKKPQPHAGPQEVPLRRSYLLLGSGQALSTQWEEWHRMAAAAQIRPLVAKDRALYLVLYGSELGGAVPLELDERLARKEQERDRQWQALPRDLKMAIRKIHVNLGHADTRMAAREAFAKVANSESLRRAEWRQVRPSRGPFPIGAYVFYYDAQDREPGPNCWRGVGRVVGHEGKSTVWVSHRGILLAVSPEQLSLAVGDEIQQWLIVAKETELIDAMPAAGGTGFLDLRRAPKPDPMPPQDEEDPQPLALDGEMPYSPSEAPPQKEEMPAIEAPANTEPAQQRGVVATSQILTGLLEGLQCDSNTIVYDYWDGSSEAGAKQRPTAKFDMEQPTLQVCTVTSTELKLSDAVLEGAGSGSDCLTALVKKFNETHDLSVLEEAIQVARADDPPTFRQDPVLRGQRAIRLACQRVRDGDRQRFMRRTIWVQLASRKMFHFANGSASDSKLVVWKIPIYLKGFYGEVYSAEVPDGTTPLLLSIASMSALDMVIRLKDQVVEVHTLGIRLPLMTTKTNHLAIFVAFDADETQQPTKLHEPRAVSEKEDLLVYYNEELCFSVLADLPLPPEEPCFSSSKAAPCLVPRTIKTGDPCGQLSKRRVQELAASVQHIREQDVRTWAALKRRYTRAEQHATVDFQNT</sequence>
<proteinExistence type="predicted"/>
<dbReference type="Proteomes" id="UP001642484">
    <property type="component" value="Unassembled WGS sequence"/>
</dbReference>
<accession>A0ABP0I887</accession>
<evidence type="ECO:0000256" key="1">
    <source>
        <dbReference type="SAM" id="MobiDB-lite"/>
    </source>
</evidence>
<organism evidence="2 3">
    <name type="scientific">Durusdinium trenchii</name>
    <dbReference type="NCBI Taxonomy" id="1381693"/>
    <lineage>
        <taxon>Eukaryota</taxon>
        <taxon>Sar</taxon>
        <taxon>Alveolata</taxon>
        <taxon>Dinophyceae</taxon>
        <taxon>Suessiales</taxon>
        <taxon>Symbiodiniaceae</taxon>
        <taxon>Durusdinium</taxon>
    </lineage>
</organism>
<evidence type="ECO:0000313" key="3">
    <source>
        <dbReference type="Proteomes" id="UP001642484"/>
    </source>
</evidence>
<reference evidence="2 3" key="1">
    <citation type="submission" date="2024-02" db="EMBL/GenBank/DDBJ databases">
        <authorList>
            <person name="Chen Y."/>
            <person name="Shah S."/>
            <person name="Dougan E. K."/>
            <person name="Thang M."/>
            <person name="Chan C."/>
        </authorList>
    </citation>
    <scope>NUCLEOTIDE SEQUENCE [LARGE SCALE GENOMIC DNA]</scope>
</reference>
<gene>
    <name evidence="2" type="ORF">CCMP2556_LOCUS4902</name>
</gene>
<dbReference type="EMBL" id="CAXAMN010002067">
    <property type="protein sequence ID" value="CAK8997565.1"/>
    <property type="molecule type" value="Genomic_DNA"/>
</dbReference>
<name>A0ABP0I887_9DINO</name>
<evidence type="ECO:0000313" key="2">
    <source>
        <dbReference type="EMBL" id="CAK8997565.1"/>
    </source>
</evidence>
<keyword evidence="3" id="KW-1185">Reference proteome</keyword>